<dbReference type="SUPFAM" id="SSF53597">
    <property type="entry name" value="Dihydrofolate reductase-like"/>
    <property type="match status" value="1"/>
</dbReference>
<dbReference type="InterPro" id="IPR002734">
    <property type="entry name" value="RibDG_C"/>
</dbReference>
<dbReference type="OrthoDB" id="9800865at2"/>
<dbReference type="PROSITE" id="PS00903">
    <property type="entry name" value="CYT_DCMP_DEAMINASES_1"/>
    <property type="match status" value="1"/>
</dbReference>
<keyword evidence="19" id="KW-1185">Reference proteome</keyword>
<dbReference type="InterPro" id="IPR004794">
    <property type="entry name" value="Eubact_RibD"/>
</dbReference>
<feature type="binding site" evidence="16">
    <location>
        <position position="78"/>
    </location>
    <ligand>
        <name>Zn(2+)</name>
        <dbReference type="ChEBI" id="CHEBI:29105"/>
        <note>catalytic</note>
    </ligand>
</feature>
<feature type="binding site" evidence="16">
    <location>
        <position position="51"/>
    </location>
    <ligand>
        <name>Zn(2+)</name>
        <dbReference type="ChEBI" id="CHEBI:29105"/>
        <note>catalytic</note>
    </ligand>
</feature>
<name>A0A5C6RTM3_9FLAO</name>
<comment type="cofactor">
    <cofactor evidence="13 16">
        <name>Zn(2+)</name>
        <dbReference type="ChEBI" id="CHEBI:29105"/>
    </cofactor>
    <text evidence="13 16">Binds 1 zinc ion.</text>
</comment>
<feature type="binding site" evidence="15">
    <location>
        <position position="181"/>
    </location>
    <ligand>
        <name>NADP(+)</name>
        <dbReference type="ChEBI" id="CHEBI:58349"/>
    </ligand>
</feature>
<keyword evidence="9 13" id="KW-0862">Zinc</keyword>
<feature type="binding site" evidence="15">
    <location>
        <position position="211"/>
    </location>
    <ligand>
        <name>NADP(+)</name>
        <dbReference type="ChEBI" id="CHEBI:58349"/>
    </ligand>
</feature>
<sequence>MNIDKIYMLRCLELAKKGLGNVAPNPMVGCVIVYKNKIIGEGYHQKYGEAHAEVNAINSVKNKELLKDSTLYVNLEPCAHYGKTPPCANLIVEYKIPKVVIGCVDSFSKVSGKGIEKLKSVGIEVVIGILELESLALNKRFFTFHNKKRPYIILKWAETKDGFIDVERSNNYPDNIKIDNWITTPLSKKLVHKWRSEEAAIMIATNTAINDNPKLNVREWAGKNPLRIVLDLNNRLPQNLNIFDKSTPTLFFTTLEKENQPNIEFCKIDSTNNIIDQILTELYNKNIQSIIIEGGKQLLQTFIDNDLWDEARIFIGQKQFGNGLKAPLVNKIVTTEQKISTDKLSIYYND</sequence>
<feature type="binding site" evidence="15">
    <location>
        <position position="218"/>
    </location>
    <ligand>
        <name>substrate</name>
    </ligand>
</feature>
<keyword evidence="7 13" id="KW-0479">Metal-binding</keyword>
<dbReference type="Pfam" id="PF00383">
    <property type="entry name" value="dCMP_cyt_deam_1"/>
    <property type="match status" value="1"/>
</dbReference>
<dbReference type="NCBIfam" id="TIGR00326">
    <property type="entry name" value="eubact_ribD"/>
    <property type="match status" value="1"/>
</dbReference>
<evidence type="ECO:0000256" key="14">
    <source>
        <dbReference type="PIRSR" id="PIRSR006769-1"/>
    </source>
</evidence>
<comment type="similarity">
    <text evidence="5 13">In the C-terminal section; belongs to the HTP reductase family.</text>
</comment>
<dbReference type="InterPro" id="IPR024072">
    <property type="entry name" value="DHFR-like_dom_sf"/>
</dbReference>
<comment type="catalytic activity">
    <reaction evidence="13">
        <text>5-amino-6-(5-phospho-D-ribitylamino)uracil + NADP(+) = 5-amino-6-(5-phospho-D-ribosylamino)uracil + NADPH + H(+)</text>
        <dbReference type="Rhea" id="RHEA:17845"/>
        <dbReference type="ChEBI" id="CHEBI:15378"/>
        <dbReference type="ChEBI" id="CHEBI:57783"/>
        <dbReference type="ChEBI" id="CHEBI:58349"/>
        <dbReference type="ChEBI" id="CHEBI:58421"/>
        <dbReference type="ChEBI" id="CHEBI:58453"/>
        <dbReference type="EC" id="1.1.1.193"/>
    </reaction>
</comment>
<dbReference type="FunFam" id="3.40.140.10:FF:000025">
    <property type="entry name" value="Riboflavin biosynthesis protein RibD"/>
    <property type="match status" value="1"/>
</dbReference>
<feature type="binding site" evidence="16">
    <location>
        <position position="87"/>
    </location>
    <ligand>
        <name>Zn(2+)</name>
        <dbReference type="ChEBI" id="CHEBI:29105"/>
        <note>catalytic</note>
    </ligand>
</feature>
<feature type="active site" description="Proton donor" evidence="14">
    <location>
        <position position="53"/>
    </location>
</feature>
<comment type="caution">
    <text evidence="18">The sequence shown here is derived from an EMBL/GenBank/DDBJ whole genome shotgun (WGS) entry which is preliminary data.</text>
</comment>
<feature type="binding site" evidence="15">
    <location>
        <position position="195"/>
    </location>
    <ligand>
        <name>NADP(+)</name>
        <dbReference type="ChEBI" id="CHEBI:58349"/>
    </ligand>
</feature>
<dbReference type="GO" id="GO:0008703">
    <property type="term" value="F:5-amino-6-(5-phosphoribosylamino)uracil reductase activity"/>
    <property type="evidence" value="ECO:0007669"/>
    <property type="project" value="UniProtKB-EC"/>
</dbReference>
<comment type="similarity">
    <text evidence="4 13">In the N-terminal section; belongs to the cytidine and deoxycytidylate deaminase family.</text>
</comment>
<proteinExistence type="inferred from homology"/>
<dbReference type="Gene3D" id="3.40.430.10">
    <property type="entry name" value="Dihydrofolate Reductase, subunit A"/>
    <property type="match status" value="1"/>
</dbReference>
<feature type="binding site" evidence="15">
    <location>
        <position position="207"/>
    </location>
    <ligand>
        <name>NADP(+)</name>
        <dbReference type="ChEBI" id="CHEBI:58349"/>
    </ligand>
</feature>
<gene>
    <name evidence="18" type="primary">ribD</name>
    <name evidence="18" type="ORF">FRY74_07685</name>
</gene>
<dbReference type="GO" id="GO:0008835">
    <property type="term" value="F:diaminohydroxyphosphoribosylaminopyrimidine deaminase activity"/>
    <property type="evidence" value="ECO:0007669"/>
    <property type="project" value="UniProtKB-EC"/>
</dbReference>
<dbReference type="RefSeq" id="WP_147100204.1">
    <property type="nucleotide sequence ID" value="NZ_VOOS01000003.1"/>
</dbReference>
<dbReference type="EC" id="3.5.4.26" evidence="13"/>
<dbReference type="PANTHER" id="PTHR38011">
    <property type="entry name" value="DIHYDROFOLATE REDUCTASE FAMILY PROTEIN (AFU_ORTHOLOGUE AFUA_8G06820)"/>
    <property type="match status" value="1"/>
</dbReference>
<evidence type="ECO:0000256" key="10">
    <source>
        <dbReference type="ARBA" id="ARBA00022857"/>
    </source>
</evidence>
<dbReference type="PROSITE" id="PS51747">
    <property type="entry name" value="CYT_DCMP_DEAMINASES_2"/>
    <property type="match status" value="1"/>
</dbReference>
<evidence type="ECO:0000256" key="8">
    <source>
        <dbReference type="ARBA" id="ARBA00022801"/>
    </source>
</evidence>
<evidence type="ECO:0000256" key="6">
    <source>
        <dbReference type="ARBA" id="ARBA00022619"/>
    </source>
</evidence>
<feature type="binding site" evidence="15">
    <location>
        <position position="215"/>
    </location>
    <ligand>
        <name>substrate</name>
    </ligand>
</feature>
<comment type="pathway">
    <text evidence="2 13">Cofactor biosynthesis; riboflavin biosynthesis; 5-amino-6-(D-ribitylamino)uracil from GTP: step 2/4.</text>
</comment>
<keyword evidence="8 13" id="KW-0378">Hydrolase</keyword>
<dbReference type="Proteomes" id="UP000321721">
    <property type="component" value="Unassembled WGS sequence"/>
</dbReference>
<evidence type="ECO:0000259" key="17">
    <source>
        <dbReference type="PROSITE" id="PS51747"/>
    </source>
</evidence>
<comment type="catalytic activity">
    <reaction evidence="13">
        <text>2,5-diamino-6-hydroxy-4-(5-phosphoribosylamino)-pyrimidine + H2O + H(+) = 5-amino-6-(5-phospho-D-ribosylamino)uracil + NH4(+)</text>
        <dbReference type="Rhea" id="RHEA:21868"/>
        <dbReference type="ChEBI" id="CHEBI:15377"/>
        <dbReference type="ChEBI" id="CHEBI:15378"/>
        <dbReference type="ChEBI" id="CHEBI:28938"/>
        <dbReference type="ChEBI" id="CHEBI:58453"/>
        <dbReference type="ChEBI" id="CHEBI:58614"/>
        <dbReference type="EC" id="3.5.4.26"/>
    </reaction>
</comment>
<reference evidence="18 19" key="1">
    <citation type="submission" date="2019-08" db="EMBL/GenBank/DDBJ databases">
        <title>Genome of Vicingus serpentipes NCIMB 15042.</title>
        <authorList>
            <person name="Bowman J.P."/>
        </authorList>
    </citation>
    <scope>NUCLEOTIDE SEQUENCE [LARGE SCALE GENOMIC DNA]</scope>
    <source>
        <strain evidence="18 19">NCIMB 15042</strain>
    </source>
</reference>
<keyword evidence="6 13" id="KW-0686">Riboflavin biosynthesis</keyword>
<dbReference type="EMBL" id="VOOS01000003">
    <property type="protein sequence ID" value="TXB65295.1"/>
    <property type="molecule type" value="Genomic_DNA"/>
</dbReference>
<evidence type="ECO:0000256" key="7">
    <source>
        <dbReference type="ARBA" id="ARBA00022723"/>
    </source>
</evidence>
<evidence type="ECO:0000256" key="16">
    <source>
        <dbReference type="PIRSR" id="PIRSR006769-3"/>
    </source>
</evidence>
<keyword evidence="12" id="KW-0511">Multifunctional enzyme</keyword>
<dbReference type="InterPro" id="IPR002125">
    <property type="entry name" value="CMP_dCMP_dom"/>
</dbReference>
<dbReference type="InterPro" id="IPR050765">
    <property type="entry name" value="Riboflavin_Biosynth_HTPR"/>
</dbReference>
<evidence type="ECO:0000313" key="19">
    <source>
        <dbReference type="Proteomes" id="UP000321721"/>
    </source>
</evidence>
<feature type="binding site" evidence="15">
    <location>
        <position position="157"/>
    </location>
    <ligand>
        <name>NADP(+)</name>
        <dbReference type="ChEBI" id="CHEBI:58349"/>
    </ligand>
</feature>
<keyword evidence="10 13" id="KW-0521">NADP</keyword>
<dbReference type="GO" id="GO:0008270">
    <property type="term" value="F:zinc ion binding"/>
    <property type="evidence" value="ECO:0007669"/>
    <property type="project" value="InterPro"/>
</dbReference>
<feature type="binding site" evidence="15">
    <location>
        <position position="293"/>
    </location>
    <ligand>
        <name>substrate</name>
    </ligand>
</feature>
<evidence type="ECO:0000256" key="2">
    <source>
        <dbReference type="ARBA" id="ARBA00004882"/>
    </source>
</evidence>
<comment type="pathway">
    <text evidence="3 13">Cofactor biosynthesis; riboflavin biosynthesis; 5-amino-6-(D-ribitylamino)uracil from GTP: step 3/4.</text>
</comment>
<evidence type="ECO:0000256" key="3">
    <source>
        <dbReference type="ARBA" id="ARBA00004910"/>
    </source>
</evidence>
<evidence type="ECO:0000256" key="12">
    <source>
        <dbReference type="ARBA" id="ARBA00023268"/>
    </source>
</evidence>
<evidence type="ECO:0000256" key="1">
    <source>
        <dbReference type="ARBA" id="ARBA00002151"/>
    </source>
</evidence>
<dbReference type="AlphaFoldDB" id="A0A5C6RTM3"/>
<dbReference type="SUPFAM" id="SSF53927">
    <property type="entry name" value="Cytidine deaminase-like"/>
    <property type="match status" value="1"/>
</dbReference>
<organism evidence="18 19">
    <name type="scientific">Vicingus serpentipes</name>
    <dbReference type="NCBI Taxonomy" id="1926625"/>
    <lineage>
        <taxon>Bacteria</taxon>
        <taxon>Pseudomonadati</taxon>
        <taxon>Bacteroidota</taxon>
        <taxon>Flavobacteriia</taxon>
        <taxon>Flavobacteriales</taxon>
        <taxon>Vicingaceae</taxon>
        <taxon>Vicingus</taxon>
    </lineage>
</organism>
<evidence type="ECO:0000256" key="13">
    <source>
        <dbReference type="PIRNR" id="PIRNR006769"/>
    </source>
</evidence>
<evidence type="ECO:0000256" key="15">
    <source>
        <dbReference type="PIRSR" id="PIRSR006769-2"/>
    </source>
</evidence>
<keyword evidence="11 13" id="KW-0560">Oxidoreductase</keyword>
<evidence type="ECO:0000313" key="18">
    <source>
        <dbReference type="EMBL" id="TXB65295.1"/>
    </source>
</evidence>
<dbReference type="GO" id="GO:0009231">
    <property type="term" value="P:riboflavin biosynthetic process"/>
    <property type="evidence" value="ECO:0007669"/>
    <property type="project" value="UniProtKB-UniPathway"/>
</dbReference>
<feature type="domain" description="CMP/dCMP-type deaminase" evidence="17">
    <location>
        <begin position="2"/>
        <end position="126"/>
    </location>
</feature>
<accession>A0A5C6RTM3</accession>
<dbReference type="InterPro" id="IPR016193">
    <property type="entry name" value="Cytidine_deaminase-like"/>
</dbReference>
<comment type="function">
    <text evidence="1 13">Converts 2,5-diamino-6-(ribosylamino)-4(3h)-pyrimidinone 5'-phosphate into 5-amino-6-(ribosylamino)-2,4(1h,3h)-pyrimidinedione 5'-phosphate.</text>
</comment>
<dbReference type="PANTHER" id="PTHR38011:SF7">
    <property type="entry name" value="2,5-DIAMINO-6-RIBOSYLAMINO-4(3H)-PYRIMIDINONE 5'-PHOSPHATE REDUCTASE"/>
    <property type="match status" value="1"/>
</dbReference>
<dbReference type="UniPathway" id="UPA00275">
    <property type="reaction ID" value="UER00401"/>
</dbReference>
<dbReference type="InterPro" id="IPR016192">
    <property type="entry name" value="APOBEC/CMP_deaminase_Zn-bd"/>
</dbReference>
<dbReference type="Gene3D" id="3.40.140.10">
    <property type="entry name" value="Cytidine Deaminase, domain 2"/>
    <property type="match status" value="1"/>
</dbReference>
<dbReference type="PIRSF" id="PIRSF006769">
    <property type="entry name" value="RibD"/>
    <property type="match status" value="1"/>
</dbReference>
<evidence type="ECO:0000256" key="11">
    <source>
        <dbReference type="ARBA" id="ARBA00023002"/>
    </source>
</evidence>
<dbReference type="Pfam" id="PF01872">
    <property type="entry name" value="RibD_C"/>
    <property type="match status" value="1"/>
</dbReference>
<evidence type="ECO:0000256" key="9">
    <source>
        <dbReference type="ARBA" id="ARBA00022833"/>
    </source>
</evidence>
<evidence type="ECO:0000256" key="5">
    <source>
        <dbReference type="ARBA" id="ARBA00007417"/>
    </source>
</evidence>
<dbReference type="EC" id="1.1.1.193" evidence="13"/>
<dbReference type="CDD" id="cd01284">
    <property type="entry name" value="Riboflavin_deaminase-reductase"/>
    <property type="match status" value="1"/>
</dbReference>
<evidence type="ECO:0000256" key="4">
    <source>
        <dbReference type="ARBA" id="ARBA00005259"/>
    </source>
</evidence>
<protein>
    <recommendedName>
        <fullName evidence="13">Riboflavin biosynthesis protein RibD</fullName>
    </recommendedName>
    <domain>
        <recommendedName>
            <fullName evidence="13">Diaminohydroxyphosphoribosylaminopyrimidine deaminase</fullName>
            <shortName evidence="13">DRAP deaminase</shortName>
            <ecNumber evidence="13">3.5.4.26</ecNumber>
        </recommendedName>
        <alternativeName>
            <fullName evidence="13">Riboflavin-specific deaminase</fullName>
        </alternativeName>
    </domain>
    <domain>
        <recommendedName>
            <fullName evidence="13">5-amino-6-(5-phosphoribosylamino)uracil reductase</fullName>
            <ecNumber evidence="13">1.1.1.193</ecNumber>
        </recommendedName>
        <alternativeName>
            <fullName evidence="13">HTP reductase</fullName>
        </alternativeName>
    </domain>
</protein>